<name>G7WH06_DESOD</name>
<dbReference type="Proteomes" id="UP000006346">
    <property type="component" value="Chromosome"/>
</dbReference>
<evidence type="ECO:0008006" key="3">
    <source>
        <dbReference type="Google" id="ProtNLM"/>
    </source>
</evidence>
<reference evidence="2" key="1">
    <citation type="submission" date="2011-11" db="EMBL/GenBank/DDBJ databases">
        <title>Complete sequence of Desulfosporosinus orientis DSM 765.</title>
        <authorList>
            <person name="Lucas S."/>
            <person name="Han J."/>
            <person name="Lapidus A."/>
            <person name="Cheng J.-F."/>
            <person name="Goodwin L."/>
            <person name="Pitluck S."/>
            <person name="Peters L."/>
            <person name="Ovchinnikova G."/>
            <person name="Teshima H."/>
            <person name="Detter J.C."/>
            <person name="Han C."/>
            <person name="Tapia R."/>
            <person name="Land M."/>
            <person name="Hauser L."/>
            <person name="Kyrpides N."/>
            <person name="Ivanova N."/>
            <person name="Pagani I."/>
            <person name="Pester M."/>
            <person name="Spring S."/>
            <person name="Ollivier B."/>
            <person name="Rattei T."/>
            <person name="Klenk H.-P."/>
            <person name="Wagner M."/>
            <person name="Loy A."/>
            <person name="Woyke T."/>
        </authorList>
    </citation>
    <scope>NUCLEOTIDE SEQUENCE [LARGE SCALE GENOMIC DNA]</scope>
    <source>
        <strain evidence="2">ATCC 19365 / DSM 765 / NCIMB 8382 / VKM B-1628</strain>
    </source>
</reference>
<dbReference type="STRING" id="768706.Desor_3537"/>
<protein>
    <recommendedName>
        <fullName evidence="3">DUF1697 domain-containing protein</fullName>
    </recommendedName>
</protein>
<dbReference type="Gene3D" id="3.30.70.1280">
    <property type="entry name" value="SP0830-like domains"/>
    <property type="match status" value="1"/>
</dbReference>
<dbReference type="PANTHER" id="PTHR36439">
    <property type="entry name" value="BLL4334 PROTEIN"/>
    <property type="match status" value="1"/>
</dbReference>
<dbReference type="InterPro" id="IPR012545">
    <property type="entry name" value="DUF1697"/>
</dbReference>
<dbReference type="SUPFAM" id="SSF160379">
    <property type="entry name" value="SP0830-like"/>
    <property type="match status" value="1"/>
</dbReference>
<dbReference type="PIRSF" id="PIRSF008502">
    <property type="entry name" value="UCP008502"/>
    <property type="match status" value="1"/>
</dbReference>
<dbReference type="HOGENOM" id="CLU_106303_1_0_9"/>
<dbReference type="AlphaFoldDB" id="G7WH06"/>
<accession>G7WH06</accession>
<evidence type="ECO:0000313" key="2">
    <source>
        <dbReference type="Proteomes" id="UP000006346"/>
    </source>
</evidence>
<evidence type="ECO:0000313" key="1">
    <source>
        <dbReference type="EMBL" id="AET69020.1"/>
    </source>
</evidence>
<dbReference type="eggNOG" id="COG3797">
    <property type="taxonomic scope" value="Bacteria"/>
</dbReference>
<gene>
    <name evidence="1" type="ordered locus">Desor_3537</name>
</gene>
<dbReference type="RefSeq" id="WP_014185828.1">
    <property type="nucleotide sequence ID" value="NC_016584.1"/>
</dbReference>
<proteinExistence type="predicted"/>
<sequence>MGNKQVALIRGINVGRAKRVAMADLRSLVVGLGNGDVRTILNSGNVVFTAIEAHAVTSAQRIELGLLEKLGVSAKVIVVSEQELVQVVSENPLDYAAKDPSRFLVAFLEKPEDRDKLKDLARKDWAPEALAMGERVAYLWCPNGILKSQLPAEVGRILGDTVTTRNWATVMKLYGLIGCQ</sequence>
<dbReference type="Pfam" id="PF08002">
    <property type="entry name" value="DUF1697"/>
    <property type="match status" value="1"/>
</dbReference>
<dbReference type="PATRIC" id="fig|768706.3.peg.3563"/>
<dbReference type="EMBL" id="CP003108">
    <property type="protein sequence ID" value="AET69020.1"/>
    <property type="molecule type" value="Genomic_DNA"/>
</dbReference>
<dbReference type="PANTHER" id="PTHR36439:SF1">
    <property type="entry name" value="DUF1697 DOMAIN-CONTAINING PROTEIN"/>
    <property type="match status" value="1"/>
</dbReference>
<keyword evidence="2" id="KW-1185">Reference proteome</keyword>
<dbReference type="KEGG" id="dor:Desor_3537"/>
<organism evidence="1 2">
    <name type="scientific">Desulfosporosinus orientis (strain ATCC 19365 / DSM 765 / NCIMB 8382 / VKM B-1628 / Singapore I)</name>
    <name type="common">Desulfotomaculum orientis</name>
    <dbReference type="NCBI Taxonomy" id="768706"/>
    <lineage>
        <taxon>Bacteria</taxon>
        <taxon>Bacillati</taxon>
        <taxon>Bacillota</taxon>
        <taxon>Clostridia</taxon>
        <taxon>Eubacteriales</taxon>
        <taxon>Desulfitobacteriaceae</taxon>
        <taxon>Desulfosporosinus</taxon>
    </lineage>
</organism>
<reference evidence="1 2" key="2">
    <citation type="journal article" date="2012" name="J. Bacteriol.">
        <title>Complete genome sequences of Desulfosporosinus orientis DSM765T, Desulfosporosinus youngiae DSM17734T, Desulfosporosinus meridiei DSM13257T, and Desulfosporosinus acidiphilus DSM22704T.</title>
        <authorList>
            <person name="Pester M."/>
            <person name="Brambilla E."/>
            <person name="Alazard D."/>
            <person name="Rattei T."/>
            <person name="Weinmaier T."/>
            <person name="Han J."/>
            <person name="Lucas S."/>
            <person name="Lapidus A."/>
            <person name="Cheng J.F."/>
            <person name="Goodwin L."/>
            <person name="Pitluck S."/>
            <person name="Peters L."/>
            <person name="Ovchinnikova G."/>
            <person name="Teshima H."/>
            <person name="Detter J.C."/>
            <person name="Han C.S."/>
            <person name="Tapia R."/>
            <person name="Land M.L."/>
            <person name="Hauser L."/>
            <person name="Kyrpides N.C."/>
            <person name="Ivanova N.N."/>
            <person name="Pagani I."/>
            <person name="Huntmann M."/>
            <person name="Wei C.L."/>
            <person name="Davenport K.W."/>
            <person name="Daligault H."/>
            <person name="Chain P.S."/>
            <person name="Chen A."/>
            <person name="Mavromatis K."/>
            <person name="Markowitz V."/>
            <person name="Szeto E."/>
            <person name="Mikhailova N."/>
            <person name="Pati A."/>
            <person name="Wagner M."/>
            <person name="Woyke T."/>
            <person name="Ollivier B."/>
            <person name="Klenk H.P."/>
            <person name="Spring S."/>
            <person name="Loy A."/>
        </authorList>
    </citation>
    <scope>NUCLEOTIDE SEQUENCE [LARGE SCALE GENOMIC DNA]</scope>
    <source>
        <strain evidence="2">ATCC 19365 / DSM 765 / NCIMB 8382 / VKM B-1628</strain>
    </source>
</reference>